<feature type="compositionally biased region" description="Low complexity" evidence="1">
    <location>
        <begin position="864"/>
        <end position="877"/>
    </location>
</feature>
<feature type="compositionally biased region" description="Basic and acidic residues" evidence="1">
    <location>
        <begin position="878"/>
        <end position="890"/>
    </location>
</feature>
<accession>A0A7M1LF80</accession>
<name>A0A7M1LF80_9BACT</name>
<organism evidence="2 3">
    <name type="scientific">Campylobacter corcagiensis</name>
    <dbReference type="NCBI Taxonomy" id="1448857"/>
    <lineage>
        <taxon>Bacteria</taxon>
        <taxon>Pseudomonadati</taxon>
        <taxon>Campylobacterota</taxon>
        <taxon>Epsilonproteobacteria</taxon>
        <taxon>Campylobacterales</taxon>
        <taxon>Campylobacteraceae</taxon>
        <taxon>Campylobacter</taxon>
    </lineage>
</organism>
<gene>
    <name evidence="2" type="ORF">IMC76_05740</name>
</gene>
<proteinExistence type="predicted"/>
<evidence type="ECO:0000256" key="1">
    <source>
        <dbReference type="SAM" id="MobiDB-lite"/>
    </source>
</evidence>
<keyword evidence="3" id="KW-1185">Reference proteome</keyword>
<reference evidence="2 3" key="1">
    <citation type="submission" date="2020-10" db="EMBL/GenBank/DDBJ databases">
        <title>Campylobacter and Helicobacter PacBio genomes.</title>
        <authorList>
            <person name="Lane C."/>
        </authorList>
    </citation>
    <scope>NUCLEOTIDE SEQUENCE [LARGE SCALE GENOMIC DNA]</scope>
    <source>
        <strain evidence="2 3">2016D-0077</strain>
    </source>
</reference>
<dbReference type="RefSeq" id="WP_025803942.1">
    <property type="nucleotide sequence ID" value="NZ_CP053842.1"/>
</dbReference>
<sequence length="901" mass="96629">MKKFLLVMGILLLIIVVGVYTVAFTGFGNNLLKPTIEKIASQKSGQDIKLSKFDLNFGSLDVIADVNSEIKAHISGDYSLFAQSFDLTYKVDITDLKSFKIDLEEPMGLAGQIRGKTKDFSVNGVGNMLDSNVRFLADIKDFKPYNVNLDAKGLNTTKALALAKQRPYITGEIDALANIKNGVGEANITSSNLVVSKDAAKDFNITIPNDIPLKVKSDITYQNDTVKATSAINSDLLNLSTKESIYNLESKTLTTDFSVNIADLGKLEPFTKQKLSGSLDVNGATKVVENKPKFLDFTLSGLGGEIIASLKDSTLNADIKDIKLEGILGLIGQPKALNGVINGTAVVENLDDTSDIKGGAKLIISEGSVSPKELKKLANIDFPAGTKFSINSDTNIENGVVKSLSSLNSNLLNVPNVDATYDIAGKNLDAKFSAVIIDLSKLKEFTKKTLNGNLKASGDAKMSAGKFSSLNVSIDTLGGNIKASSNGSNLDATVSSLDVGDMFALIGQEALASGKAQAKINLTTIDPKNLNGTVDLSINSGVFNDKALSKMIKKDFPKGVKFDMSANAKISNSVANFSSLVNTDLANIKKFDGSYNINNGTLNADYIADIDNLRKFKFIAGRNLNGTMSLNGSIKKDPANLVATANSDLFSGKLAATINNENVIATFDKFQISELTYMLDYGKFYEGVGDLKFNYNTIKQAGDFNVDINQGHLTRSKLTDAVSLVTQRDITKQIFNDSYVKGVINQGITTFDAMMKAPKMDLNVSNGTVNSKTSAVDILVNMNVEKTDISATIKGTTKDPKVNVSSKYLEQKLDKAIGKGLDKIMGVEGGSNESSSQKIDKAIDKGLNKLLGIEEKEPTKETPASGESAENDASSNNSKEEPKSDKDLIKDSAKELLKGLF</sequence>
<dbReference type="EMBL" id="CP063078">
    <property type="protein sequence ID" value="QOQ86724.1"/>
    <property type="molecule type" value="Genomic_DNA"/>
</dbReference>
<evidence type="ECO:0000313" key="2">
    <source>
        <dbReference type="EMBL" id="QOQ86724.1"/>
    </source>
</evidence>
<feature type="compositionally biased region" description="Basic and acidic residues" evidence="1">
    <location>
        <begin position="850"/>
        <end position="860"/>
    </location>
</feature>
<dbReference type="OrthoDB" id="5341790at2"/>
<dbReference type="AlphaFoldDB" id="A0A7M1LF80"/>
<feature type="region of interest" description="Disordered" evidence="1">
    <location>
        <begin position="850"/>
        <end position="890"/>
    </location>
</feature>
<evidence type="ECO:0000313" key="3">
    <source>
        <dbReference type="Proteomes" id="UP000594749"/>
    </source>
</evidence>
<dbReference type="Proteomes" id="UP000594749">
    <property type="component" value="Chromosome"/>
</dbReference>
<protein>
    <submittedName>
        <fullName evidence="2">Uncharacterized protein</fullName>
    </submittedName>
</protein>